<dbReference type="SUPFAM" id="SSF53335">
    <property type="entry name" value="S-adenosyl-L-methionine-dependent methyltransferases"/>
    <property type="match status" value="1"/>
</dbReference>
<dbReference type="InterPro" id="IPR050508">
    <property type="entry name" value="Methyltransf_Superfamily"/>
</dbReference>
<keyword evidence="2" id="KW-0808">Transferase</keyword>
<organism evidence="2 3">
    <name type="scientific">Actinacidiphila bryophytorum</name>
    <dbReference type="NCBI Taxonomy" id="1436133"/>
    <lineage>
        <taxon>Bacteria</taxon>
        <taxon>Bacillati</taxon>
        <taxon>Actinomycetota</taxon>
        <taxon>Actinomycetes</taxon>
        <taxon>Kitasatosporales</taxon>
        <taxon>Streptomycetaceae</taxon>
        <taxon>Actinacidiphila</taxon>
    </lineage>
</organism>
<dbReference type="Pfam" id="PF08241">
    <property type="entry name" value="Methyltransf_11"/>
    <property type="match status" value="1"/>
</dbReference>
<comment type="caution">
    <text evidence="2">The sequence shown here is derived from an EMBL/GenBank/DDBJ whole genome shotgun (WGS) entry which is preliminary data.</text>
</comment>
<dbReference type="CDD" id="cd02440">
    <property type="entry name" value="AdoMet_MTases"/>
    <property type="match status" value="1"/>
</dbReference>
<reference evidence="2" key="1">
    <citation type="submission" date="2021-06" db="EMBL/GenBank/DDBJ databases">
        <authorList>
            <person name="Arsene-Ploetze F."/>
        </authorList>
    </citation>
    <scope>NUCLEOTIDE SEQUENCE</scope>
    <source>
        <strain evidence="2">SBRY1</strain>
    </source>
</reference>
<gene>
    <name evidence="2" type="ORF">SBRY_40088</name>
</gene>
<dbReference type="Proteomes" id="UP001153328">
    <property type="component" value="Unassembled WGS sequence"/>
</dbReference>
<keyword evidence="3" id="KW-1185">Reference proteome</keyword>
<accession>A0A9W4H271</accession>
<name>A0A9W4H271_9ACTN</name>
<dbReference type="GO" id="GO:0008757">
    <property type="term" value="F:S-adenosylmethionine-dependent methyltransferase activity"/>
    <property type="evidence" value="ECO:0007669"/>
    <property type="project" value="InterPro"/>
</dbReference>
<sequence>MTELTELTDVTDPAEHRSSYRVSSIASSPEREIERLSAQVELFWPDESRHYRDNGLRDGIAMVELGSGPGFTTGKILQLHPAIRVTAVEIDPLLVEVAGDRLSRAYGDRLDIVQASILDTGLPSDTYDFALTRLVLEHLPDPVAAVREVARILKPGGRAVFVDNDFEMHLMTSPHIPALAELYGAYCRSRADEGGNPTIGRELPGILGRGGLSAVTFTVVSAHSDIVGSKSFLGSEGVGIPTKLVRDGYLSGKALGEVARSWRDLMRNDKHAILRQMYLSAGEK</sequence>
<evidence type="ECO:0000259" key="1">
    <source>
        <dbReference type="Pfam" id="PF08241"/>
    </source>
</evidence>
<dbReference type="PANTHER" id="PTHR42912">
    <property type="entry name" value="METHYLTRANSFERASE"/>
    <property type="match status" value="1"/>
</dbReference>
<proteinExistence type="predicted"/>
<dbReference type="Gene3D" id="3.40.50.150">
    <property type="entry name" value="Vaccinia Virus protein VP39"/>
    <property type="match status" value="1"/>
</dbReference>
<dbReference type="EMBL" id="CAJVAX010000018">
    <property type="protein sequence ID" value="CAG7645170.1"/>
    <property type="molecule type" value="Genomic_DNA"/>
</dbReference>
<feature type="domain" description="Methyltransferase type 11" evidence="1">
    <location>
        <begin position="64"/>
        <end position="161"/>
    </location>
</feature>
<evidence type="ECO:0000313" key="3">
    <source>
        <dbReference type="Proteomes" id="UP001153328"/>
    </source>
</evidence>
<dbReference type="RefSeq" id="WP_205048498.1">
    <property type="nucleotide sequence ID" value="NZ_CAJVAX010000018.1"/>
</dbReference>
<dbReference type="GO" id="GO:0032259">
    <property type="term" value="P:methylation"/>
    <property type="evidence" value="ECO:0007669"/>
    <property type="project" value="UniProtKB-KW"/>
</dbReference>
<keyword evidence="2" id="KW-0489">Methyltransferase</keyword>
<dbReference type="AlphaFoldDB" id="A0A9W4H271"/>
<dbReference type="PANTHER" id="PTHR42912:SF86">
    <property type="entry name" value="BLL4992 PROTEIN"/>
    <property type="match status" value="1"/>
</dbReference>
<protein>
    <submittedName>
        <fullName evidence="2">Methyltransferase domain-containing protein</fullName>
    </submittedName>
</protein>
<evidence type="ECO:0000313" key="2">
    <source>
        <dbReference type="EMBL" id="CAG7645170.1"/>
    </source>
</evidence>
<dbReference type="InterPro" id="IPR013216">
    <property type="entry name" value="Methyltransf_11"/>
</dbReference>
<dbReference type="InterPro" id="IPR029063">
    <property type="entry name" value="SAM-dependent_MTases_sf"/>
</dbReference>